<evidence type="ECO:0000313" key="2">
    <source>
        <dbReference type="Proteomes" id="UP000006787"/>
    </source>
</evidence>
<accession>K2NS61</accession>
<protein>
    <submittedName>
        <fullName evidence="1">Uncharacterized protein</fullName>
    </submittedName>
</protein>
<dbReference type="Proteomes" id="UP000006787">
    <property type="component" value="Unassembled WGS sequence"/>
</dbReference>
<dbReference type="AlphaFoldDB" id="K2NS61"/>
<gene>
    <name evidence="1" type="ORF">C426_2203</name>
</gene>
<sequence length="52" mass="5789">MKWKNNFMRKYGYKRIAAFGVGASEAARKIANALYPALKAITGLQKANEVVE</sequence>
<proteinExistence type="predicted"/>
<dbReference type="PATRIC" id="fig|1231377.3.peg.2182"/>
<dbReference type="EMBL" id="AMQS01000047">
    <property type="protein sequence ID" value="EKF50423.1"/>
    <property type="molecule type" value="Genomic_DNA"/>
</dbReference>
<reference evidence="1 2" key="1">
    <citation type="journal article" date="2012" name="J. Bacteriol.">
        <title>Genome Sequence of the Bacteriocin-Producing Strain Lactococcus garvieae DCC43.</title>
        <authorList>
            <person name="Gabrielsen C."/>
            <person name="Brede D.A."/>
            <person name="Hernandez P.E."/>
            <person name="Nes I.F."/>
            <person name="Diep D.B."/>
        </authorList>
    </citation>
    <scope>NUCLEOTIDE SEQUENCE [LARGE SCALE GENOMIC DNA]</scope>
    <source>
        <strain evidence="1 2">DCC43</strain>
    </source>
</reference>
<comment type="caution">
    <text evidence="1">The sequence shown here is derived from an EMBL/GenBank/DDBJ whole genome shotgun (WGS) entry which is preliminary data.</text>
</comment>
<organism evidence="1 2">
    <name type="scientific">Lactococcus garvieae DCC43</name>
    <dbReference type="NCBI Taxonomy" id="1231377"/>
    <lineage>
        <taxon>Bacteria</taxon>
        <taxon>Bacillati</taxon>
        <taxon>Bacillota</taxon>
        <taxon>Bacilli</taxon>
        <taxon>Lactobacillales</taxon>
        <taxon>Streptococcaceae</taxon>
        <taxon>Lactococcus</taxon>
    </lineage>
</organism>
<name>K2NS61_9LACT</name>
<evidence type="ECO:0000313" key="1">
    <source>
        <dbReference type="EMBL" id="EKF50423.1"/>
    </source>
</evidence>